<accession>A0A5J4UTU0</accession>
<sequence>MLECDGINKIFALFQQTEDEYKKNQAAVCIGRLFKSREIENRQMRSEIIAHLKTMINDPDEWNKNQSRFSLKFLAQNAVNRAEIEADGFVIPEQNAD</sequence>
<organism evidence="1 2">
    <name type="scientific">Streblomastix strix</name>
    <dbReference type="NCBI Taxonomy" id="222440"/>
    <lineage>
        <taxon>Eukaryota</taxon>
        <taxon>Metamonada</taxon>
        <taxon>Preaxostyla</taxon>
        <taxon>Oxymonadida</taxon>
        <taxon>Streblomastigidae</taxon>
        <taxon>Streblomastix</taxon>
    </lineage>
</organism>
<dbReference type="SUPFAM" id="SSF48371">
    <property type="entry name" value="ARM repeat"/>
    <property type="match status" value="1"/>
</dbReference>
<dbReference type="EMBL" id="SNRW01012794">
    <property type="protein sequence ID" value="KAA6373391.1"/>
    <property type="molecule type" value="Genomic_DNA"/>
</dbReference>
<dbReference type="InterPro" id="IPR016024">
    <property type="entry name" value="ARM-type_fold"/>
</dbReference>
<comment type="caution">
    <text evidence="1">The sequence shown here is derived from an EMBL/GenBank/DDBJ whole genome shotgun (WGS) entry which is preliminary data.</text>
</comment>
<evidence type="ECO:0000313" key="2">
    <source>
        <dbReference type="Proteomes" id="UP000324800"/>
    </source>
</evidence>
<evidence type="ECO:0000313" key="1">
    <source>
        <dbReference type="EMBL" id="KAA6373391.1"/>
    </source>
</evidence>
<name>A0A5J4UTU0_9EUKA</name>
<evidence type="ECO:0008006" key="3">
    <source>
        <dbReference type="Google" id="ProtNLM"/>
    </source>
</evidence>
<dbReference type="AlphaFoldDB" id="A0A5J4UTU0"/>
<reference evidence="1 2" key="1">
    <citation type="submission" date="2019-03" db="EMBL/GenBank/DDBJ databases">
        <title>Single cell metagenomics reveals metabolic interactions within the superorganism composed of flagellate Streblomastix strix and complex community of Bacteroidetes bacteria on its surface.</title>
        <authorList>
            <person name="Treitli S.C."/>
            <person name="Kolisko M."/>
            <person name="Husnik F."/>
            <person name="Keeling P."/>
            <person name="Hampl V."/>
        </authorList>
    </citation>
    <scope>NUCLEOTIDE SEQUENCE [LARGE SCALE GENOMIC DNA]</scope>
    <source>
        <strain evidence="1">ST1C</strain>
    </source>
</reference>
<protein>
    <recommendedName>
        <fullName evidence="3">Condensin complex subunit 1 C-terminal domain-containing protein</fullName>
    </recommendedName>
</protein>
<proteinExistence type="predicted"/>
<gene>
    <name evidence="1" type="ORF">EZS28_031082</name>
</gene>
<dbReference type="Proteomes" id="UP000324800">
    <property type="component" value="Unassembled WGS sequence"/>
</dbReference>